<dbReference type="EMBL" id="LSBJ02000002">
    <property type="protein sequence ID" value="OAQ70938.1"/>
    <property type="molecule type" value="Genomic_DNA"/>
</dbReference>
<dbReference type="GO" id="GO:0008270">
    <property type="term" value="F:zinc ion binding"/>
    <property type="evidence" value="ECO:0007669"/>
    <property type="project" value="InterPro"/>
</dbReference>
<dbReference type="InterPro" id="IPR021858">
    <property type="entry name" value="Fun_TF"/>
</dbReference>
<feature type="region of interest" description="Disordered" evidence="2">
    <location>
        <begin position="1"/>
        <end position="32"/>
    </location>
</feature>
<organism evidence="4 5">
    <name type="scientific">Pochonia chlamydosporia 170</name>
    <dbReference type="NCBI Taxonomy" id="1380566"/>
    <lineage>
        <taxon>Eukaryota</taxon>
        <taxon>Fungi</taxon>
        <taxon>Dikarya</taxon>
        <taxon>Ascomycota</taxon>
        <taxon>Pezizomycotina</taxon>
        <taxon>Sordariomycetes</taxon>
        <taxon>Hypocreomycetidae</taxon>
        <taxon>Hypocreales</taxon>
        <taxon>Clavicipitaceae</taxon>
        <taxon>Pochonia</taxon>
    </lineage>
</organism>
<dbReference type="RefSeq" id="XP_018147475.1">
    <property type="nucleotide sequence ID" value="XM_018291221.1"/>
</dbReference>
<dbReference type="CDD" id="cd00067">
    <property type="entry name" value="GAL4"/>
    <property type="match status" value="1"/>
</dbReference>
<evidence type="ECO:0000313" key="5">
    <source>
        <dbReference type="Proteomes" id="UP000078397"/>
    </source>
</evidence>
<dbReference type="PANTHER" id="PTHR47784:SF9">
    <property type="entry name" value="ZN(II)2CYS6 TRANSCRIPTION FACTOR (EUROFUNG)"/>
    <property type="match status" value="1"/>
</dbReference>
<dbReference type="GeneID" id="28855215"/>
<dbReference type="AlphaFoldDB" id="A0A179G0E0"/>
<dbReference type="PROSITE" id="PS50048">
    <property type="entry name" value="ZN2_CY6_FUNGAL_2"/>
    <property type="match status" value="1"/>
</dbReference>
<keyword evidence="1" id="KW-0539">Nucleus</keyword>
<evidence type="ECO:0000259" key="3">
    <source>
        <dbReference type="PROSITE" id="PS50048"/>
    </source>
</evidence>
<evidence type="ECO:0000313" key="4">
    <source>
        <dbReference type="EMBL" id="OAQ70938.1"/>
    </source>
</evidence>
<dbReference type="SMART" id="SM00066">
    <property type="entry name" value="GAL4"/>
    <property type="match status" value="1"/>
</dbReference>
<dbReference type="PROSITE" id="PS00463">
    <property type="entry name" value="ZN2_CY6_FUNGAL_1"/>
    <property type="match status" value="1"/>
</dbReference>
<accession>A0A179G0E0</accession>
<dbReference type="STRING" id="1380566.A0A179G0E0"/>
<dbReference type="GO" id="GO:0001228">
    <property type="term" value="F:DNA-binding transcription activator activity, RNA polymerase II-specific"/>
    <property type="evidence" value="ECO:0007669"/>
    <property type="project" value="TreeGrafter"/>
</dbReference>
<dbReference type="InterPro" id="IPR001138">
    <property type="entry name" value="Zn2Cys6_DnaBD"/>
</dbReference>
<protein>
    <submittedName>
        <fullName evidence="4">C6 transcription factor</fullName>
    </submittedName>
</protein>
<dbReference type="InterPro" id="IPR036864">
    <property type="entry name" value="Zn2-C6_fun-type_DNA-bd_sf"/>
</dbReference>
<dbReference type="KEGG" id="pchm:VFPPC_13444"/>
<feature type="domain" description="Zn(2)-C6 fungal-type" evidence="3">
    <location>
        <begin position="38"/>
        <end position="68"/>
    </location>
</feature>
<dbReference type="SUPFAM" id="SSF57701">
    <property type="entry name" value="Zn2/Cys6 DNA-binding domain"/>
    <property type="match status" value="1"/>
</dbReference>
<dbReference type="Proteomes" id="UP000078397">
    <property type="component" value="Unassembled WGS sequence"/>
</dbReference>
<evidence type="ECO:0000256" key="2">
    <source>
        <dbReference type="SAM" id="MobiDB-lite"/>
    </source>
</evidence>
<comment type="caution">
    <text evidence="4">The sequence shown here is derived from an EMBL/GenBank/DDBJ whole genome shotgun (WGS) entry which is preliminary data.</text>
</comment>
<dbReference type="Pfam" id="PF11951">
    <property type="entry name" value="Fungal_trans_2"/>
    <property type="match status" value="1"/>
</dbReference>
<dbReference type="PANTHER" id="PTHR47784">
    <property type="entry name" value="STEROL UPTAKE CONTROL PROTEIN 2"/>
    <property type="match status" value="1"/>
</dbReference>
<sequence>MPSEPDFRVISFQPHSGQGSGSARKYRRRKTHQKSKTGCLGCKVKRVKCDEARPSCSRCLRSNVWCNYTSDDSGSDSVSNPDEETSIVLGRKIQRFGTLGSSPAICGFDPDESQTPYGTPRIVLMHHFQHLFPELLMLDGAQVNPILSLGLCRPFLLDSILAVSASHLRVQSASKSSHRIAEHFQQALALKNFQGALTGPLDQQTADALILTAMFLNLLSFSSIEDESIEGSWAYSDHHDRLGWLSLSLGIKPLIYATETFRPDSILSWMFDSSDDEAKTFHGAWESMNLEGVPQHWLELVGLNPESTPDAKYFQTVRILSETTRLEPKPEYFFLYANMIGTLDVDFRFELERRDEAAMWLMGYWLGLLCRYDFWWCRKRVSRDYRGVCKKLQEMGVRNRPGADGVMWKKLMDDLETSPYWKGLRECGRVYGEM</sequence>
<dbReference type="Pfam" id="PF00172">
    <property type="entry name" value="Zn_clus"/>
    <property type="match status" value="1"/>
</dbReference>
<reference evidence="4 5" key="1">
    <citation type="journal article" date="2016" name="PLoS Pathog.">
        <title>Biosynthesis of antibiotic leucinostatins in bio-control fungus Purpureocillium lilacinum and their inhibition on phytophthora revealed by genome mining.</title>
        <authorList>
            <person name="Wang G."/>
            <person name="Liu Z."/>
            <person name="Lin R."/>
            <person name="Li E."/>
            <person name="Mao Z."/>
            <person name="Ling J."/>
            <person name="Yang Y."/>
            <person name="Yin W.B."/>
            <person name="Xie B."/>
        </authorList>
    </citation>
    <scope>NUCLEOTIDE SEQUENCE [LARGE SCALE GENOMIC DNA]</scope>
    <source>
        <strain evidence="4">170</strain>
    </source>
</reference>
<dbReference type="OrthoDB" id="4936590at2759"/>
<proteinExistence type="predicted"/>
<dbReference type="Gene3D" id="4.10.240.10">
    <property type="entry name" value="Zn(2)-C6 fungal-type DNA-binding domain"/>
    <property type="match status" value="1"/>
</dbReference>
<keyword evidence="5" id="KW-1185">Reference proteome</keyword>
<evidence type="ECO:0000256" key="1">
    <source>
        <dbReference type="ARBA" id="ARBA00023242"/>
    </source>
</evidence>
<dbReference type="InterPro" id="IPR053157">
    <property type="entry name" value="Sterol_Uptake_Regulator"/>
</dbReference>
<gene>
    <name evidence="4" type="ORF">VFPPC_13444</name>
</gene>
<name>A0A179G0E0_METCM</name>